<dbReference type="GeneID" id="81594495"/>
<accession>A0AAD6CIL7</accession>
<evidence type="ECO:0000259" key="1">
    <source>
        <dbReference type="Pfam" id="PF07287"/>
    </source>
</evidence>
<dbReference type="PANTHER" id="PTHR47585">
    <property type="match status" value="1"/>
</dbReference>
<dbReference type="InterPro" id="IPR010839">
    <property type="entry name" value="AtuA_N"/>
</dbReference>
<keyword evidence="4" id="KW-1185">Reference proteome</keyword>
<gene>
    <name evidence="3" type="ORF">N7458_000858</name>
</gene>
<dbReference type="EMBL" id="JAPVEA010000001">
    <property type="protein sequence ID" value="KAJ5465172.1"/>
    <property type="molecule type" value="Genomic_DNA"/>
</dbReference>
<evidence type="ECO:0000313" key="3">
    <source>
        <dbReference type="EMBL" id="KAJ5465172.1"/>
    </source>
</evidence>
<evidence type="ECO:0000313" key="4">
    <source>
        <dbReference type="Proteomes" id="UP001213681"/>
    </source>
</evidence>
<dbReference type="RefSeq" id="XP_056772019.1">
    <property type="nucleotide sequence ID" value="XM_056904252.1"/>
</dbReference>
<dbReference type="Proteomes" id="UP001213681">
    <property type="component" value="Unassembled WGS sequence"/>
</dbReference>
<dbReference type="Pfam" id="PF07287">
    <property type="entry name" value="AtuA"/>
    <property type="match status" value="1"/>
</dbReference>
<evidence type="ECO:0000259" key="2">
    <source>
        <dbReference type="Pfam" id="PF23544"/>
    </source>
</evidence>
<protein>
    <recommendedName>
        <fullName evidence="5">DUF1446 domain-containing protein</fullName>
    </recommendedName>
</protein>
<comment type="caution">
    <text evidence="3">The sequence shown here is derived from an EMBL/GenBank/DDBJ whole genome shotgun (WGS) entry which is preliminary data.</text>
</comment>
<proteinExistence type="predicted"/>
<organism evidence="3 4">
    <name type="scientific">Penicillium daleae</name>
    <dbReference type="NCBI Taxonomy" id="63821"/>
    <lineage>
        <taxon>Eukaryota</taxon>
        <taxon>Fungi</taxon>
        <taxon>Dikarya</taxon>
        <taxon>Ascomycota</taxon>
        <taxon>Pezizomycotina</taxon>
        <taxon>Eurotiomycetes</taxon>
        <taxon>Eurotiomycetidae</taxon>
        <taxon>Eurotiales</taxon>
        <taxon>Aspergillaceae</taxon>
        <taxon>Penicillium</taxon>
    </lineage>
</organism>
<name>A0AAD6CIL7_9EURO</name>
<evidence type="ECO:0008006" key="5">
    <source>
        <dbReference type="Google" id="ProtNLM"/>
    </source>
</evidence>
<dbReference type="InterPro" id="IPR056362">
    <property type="entry name" value="AtuA-like_ferredoxin_dom"/>
</dbReference>
<reference evidence="3" key="2">
    <citation type="journal article" date="2023" name="IMA Fungus">
        <title>Comparative genomic study of the Penicillium genus elucidates a diverse pangenome and 15 lateral gene transfer events.</title>
        <authorList>
            <person name="Petersen C."/>
            <person name="Sorensen T."/>
            <person name="Nielsen M.R."/>
            <person name="Sondergaard T.E."/>
            <person name="Sorensen J.L."/>
            <person name="Fitzpatrick D.A."/>
            <person name="Frisvad J.C."/>
            <person name="Nielsen K.L."/>
        </authorList>
    </citation>
    <scope>NUCLEOTIDE SEQUENCE</scope>
    <source>
        <strain evidence="3">IBT 16125</strain>
    </source>
</reference>
<feature type="domain" description="AtuA-like ferredoxin-fold" evidence="2">
    <location>
        <begin position="514"/>
        <end position="614"/>
    </location>
</feature>
<reference evidence="3" key="1">
    <citation type="submission" date="2022-12" db="EMBL/GenBank/DDBJ databases">
        <authorList>
            <person name="Petersen C."/>
        </authorList>
    </citation>
    <scope>NUCLEOTIDE SEQUENCE</scope>
    <source>
        <strain evidence="3">IBT 16125</strain>
    </source>
</reference>
<dbReference type="Pfam" id="PF23544">
    <property type="entry name" value="AtuA_ferredoxin"/>
    <property type="match status" value="1"/>
</dbReference>
<dbReference type="PANTHER" id="PTHR47585:SF1">
    <property type="entry name" value="DUF1446 DOMAIN-CONTAINING PROTEIN"/>
    <property type="match status" value="1"/>
</dbReference>
<feature type="domain" description="Acyclic terpene utilisation N-terminal" evidence="1">
    <location>
        <begin position="13"/>
        <end position="467"/>
    </location>
</feature>
<sequence length="629" mass="69420">MSPENSNVGRRPVKVANCSGYHGDPAYEMYRQATLGEVDFITGDYLAEVNMANNAQAYQKGEHSGYEETAWEGIKQTIEVIFAKRIKVVINGGALNPKGLASKVEELIREKGFNLKVAYLSGDDLHSKFGPNMPRSKDELQHLDGDNRAVNPGPLTYAFLNSINPVPMVSAHAYLGARGIVDGLRRGADIIICGRVADASPVIAAAWYWHSWSETDYDRLAGALVAGHLIECSAYVTGGNFSGFDRYPIEKFVKPGFPIAEIESDGSCIITKHSNTDGMVDVDTVRSQFLYELQGNVYLNSDVSAILDNIAIEQTGRDRVRVHGIRGYAPPPTTKLAIFYPGGFEAQLLLNATGYGTSAKCDLIEKQIRHFIPPEALEKIDTLEFQRIGVPAVDPTSQRSSTTYLRVFVAAVSVQAVLSVVMAMREISLKHFSGFHSSLDQRSAMPRPFLAYYPAIVSQDLVDEQINFIDGPDNVVSYATGHPPKYEPLAPRASYDHTPSPDEKSLFNGASQPIRLGEIAQGRSGDKGANLNFGLFVPNPQYWPWLRSYMSRERMRTMLAADDDWDDSFLIERVEFPEIHAVHFVIYGILGRGVSSSSRLDGFGKGFADYVRDKIVEVPAELLSLKPHL</sequence>
<dbReference type="AlphaFoldDB" id="A0AAD6CIL7"/>